<evidence type="ECO:0000313" key="8">
    <source>
        <dbReference type="EMBL" id="KAA8499737.1"/>
    </source>
</evidence>
<feature type="region of interest" description="Disordered" evidence="7">
    <location>
        <begin position="90"/>
        <end position="170"/>
    </location>
</feature>
<dbReference type="Gene3D" id="6.10.250.2430">
    <property type="match status" value="1"/>
</dbReference>
<feature type="compositionally biased region" description="Low complexity" evidence="7">
    <location>
        <begin position="152"/>
        <end position="164"/>
    </location>
</feature>
<protein>
    <recommendedName>
        <fullName evidence="6">Nuclear transcription factor Y subunit</fullName>
    </recommendedName>
</protein>
<dbReference type="GO" id="GO:0005634">
    <property type="term" value="C:nucleus"/>
    <property type="evidence" value="ECO:0007669"/>
    <property type="project" value="UniProtKB-SubCell"/>
</dbReference>
<comment type="subunit">
    <text evidence="6">Heterotrimer.</text>
</comment>
<organism evidence="8 9">
    <name type="scientific">Porphyridium purpureum</name>
    <name type="common">Red alga</name>
    <name type="synonym">Porphyridium cruentum</name>
    <dbReference type="NCBI Taxonomy" id="35688"/>
    <lineage>
        <taxon>Eukaryota</taxon>
        <taxon>Rhodophyta</taxon>
        <taxon>Bangiophyceae</taxon>
        <taxon>Porphyridiales</taxon>
        <taxon>Porphyridiaceae</taxon>
        <taxon>Porphyridium</taxon>
    </lineage>
</organism>
<dbReference type="Pfam" id="PF02045">
    <property type="entry name" value="CBFB_NFYA"/>
    <property type="match status" value="1"/>
</dbReference>
<proteinExistence type="inferred from homology"/>
<comment type="function">
    <text evidence="6">Component of the sequence-specific heterotrimeric transcription factor (NF-Y) which specifically recognizes a 5'-CCAAT-3' box motif found in the promoters of its target genes.</text>
</comment>
<dbReference type="OrthoDB" id="1097733at2759"/>
<keyword evidence="9" id="KW-1185">Reference proteome</keyword>
<feature type="compositionally biased region" description="Basic and acidic residues" evidence="7">
    <location>
        <begin position="113"/>
        <end position="122"/>
    </location>
</feature>
<dbReference type="InterPro" id="IPR001289">
    <property type="entry name" value="NFYA"/>
</dbReference>
<feature type="compositionally biased region" description="Basic residues" evidence="7">
    <location>
        <begin position="400"/>
        <end position="410"/>
    </location>
</feature>
<comment type="similarity">
    <text evidence="6">Belongs to the NFYA/HAP2 subunit family.</text>
</comment>
<gene>
    <name evidence="8" type="ORF">FVE85_7322</name>
</gene>
<reference evidence="9" key="1">
    <citation type="journal article" date="2019" name="Nat. Commun.">
        <title>Expansion of phycobilisome linker gene families in mesophilic red algae.</title>
        <authorList>
            <person name="Lee J."/>
            <person name="Kim D."/>
            <person name="Bhattacharya D."/>
            <person name="Yoon H.S."/>
        </authorList>
    </citation>
    <scope>NUCLEOTIDE SEQUENCE [LARGE SCALE GENOMIC DNA]</scope>
    <source>
        <strain evidence="9">CCMP 1328</strain>
    </source>
</reference>
<keyword evidence="2 6" id="KW-0805">Transcription regulation</keyword>
<keyword evidence="3 6" id="KW-0238">DNA-binding</keyword>
<dbReference type="AlphaFoldDB" id="A0A5J4ZAT1"/>
<sequence length="433" mass="45515">MSRQHLRTRPQQLELGHSVERHAAGIARPSPAPAHTAGIDAYARRKAAATGRVQSPERALSPCSAEDAVAIVMAAASKAALNEERAIGEELPGGREQPGAVPHGASHAQAARNDQRRHEVELAHAPLASREGSSAGLKKRKSRTTPRPPQHASASGSASSGWGAPTNAKLDLVDGTQKPAAIPATGSLAVNMTGVADVPQAWHMSPHQMYAAMMSNSAAPLMHVSPMQVQQPGLSVNEHSLPQKLGGTSSGSAVAMGMNPVRAAMTVGIPNHHIPSPSEPNAAAVQKQTPPLSAPSVVLPVVVPGAQPVFPQVGPTFTTASAGALPQQPMMPSPAMMATGTPVAAAAFGSGVAAPEESPVYVNPKQFSRIMKRREARRRQSGKVVPTTTPQRSQKYQHESRHRHAMKRVRGPGGRFLKKEEMEALTKQQDSFL</sequence>
<feature type="region of interest" description="Disordered" evidence="7">
    <location>
        <begin position="374"/>
        <end position="433"/>
    </location>
</feature>
<evidence type="ECO:0000256" key="6">
    <source>
        <dbReference type="RuleBase" id="RU367155"/>
    </source>
</evidence>
<dbReference type="EMBL" id="VRMN01000001">
    <property type="protein sequence ID" value="KAA8499737.1"/>
    <property type="molecule type" value="Genomic_DNA"/>
</dbReference>
<dbReference type="PANTHER" id="PTHR12632">
    <property type="entry name" value="TRANSCRIPTION FACTOR NF-Y ALPHA-RELATED"/>
    <property type="match status" value="1"/>
</dbReference>
<evidence type="ECO:0000256" key="2">
    <source>
        <dbReference type="ARBA" id="ARBA00023015"/>
    </source>
</evidence>
<dbReference type="PRINTS" id="PR00616">
    <property type="entry name" value="CCAATSUBUNTB"/>
</dbReference>
<evidence type="ECO:0000256" key="3">
    <source>
        <dbReference type="ARBA" id="ARBA00023125"/>
    </source>
</evidence>
<name>A0A5J4ZAT1_PORPP</name>
<dbReference type="GO" id="GO:0003700">
    <property type="term" value="F:DNA-binding transcription factor activity"/>
    <property type="evidence" value="ECO:0007669"/>
    <property type="project" value="UniProtKB-UniRule"/>
</dbReference>
<keyword evidence="5 6" id="KW-0539">Nucleus</keyword>
<comment type="subcellular location">
    <subcellularLocation>
        <location evidence="1 6">Nucleus</location>
    </subcellularLocation>
</comment>
<evidence type="ECO:0000256" key="7">
    <source>
        <dbReference type="SAM" id="MobiDB-lite"/>
    </source>
</evidence>
<keyword evidence="4 6" id="KW-0804">Transcription</keyword>
<evidence type="ECO:0000256" key="5">
    <source>
        <dbReference type="ARBA" id="ARBA00023242"/>
    </source>
</evidence>
<accession>A0A5J4ZAT1</accession>
<evidence type="ECO:0000313" key="9">
    <source>
        <dbReference type="Proteomes" id="UP000324585"/>
    </source>
</evidence>
<comment type="caution">
    <text evidence="8">The sequence shown here is derived from an EMBL/GenBank/DDBJ whole genome shotgun (WGS) entry which is preliminary data.</text>
</comment>
<dbReference type="PROSITE" id="PS51152">
    <property type="entry name" value="NFYA_HAP2_2"/>
    <property type="match status" value="1"/>
</dbReference>
<evidence type="ECO:0000256" key="1">
    <source>
        <dbReference type="ARBA" id="ARBA00004123"/>
    </source>
</evidence>
<dbReference type="Proteomes" id="UP000324585">
    <property type="component" value="Unassembled WGS sequence"/>
</dbReference>
<evidence type="ECO:0000256" key="4">
    <source>
        <dbReference type="ARBA" id="ARBA00023163"/>
    </source>
</evidence>
<dbReference type="SMART" id="SM00521">
    <property type="entry name" value="CBF"/>
    <property type="match status" value="1"/>
</dbReference>
<dbReference type="GO" id="GO:0003677">
    <property type="term" value="F:DNA binding"/>
    <property type="evidence" value="ECO:0007669"/>
    <property type="project" value="UniProtKB-KW"/>
</dbReference>